<sequence length="195" mass="21220">MTMLKKLASILLFIFILVACTTPGDNTLNLAPNVVLPPPDPAMMAITININSADQRKDTALATVNRGGKLVSLTASRDLSFLLQEVLTKQMVSRGYMVGGHGLMDLQIIVNQLNADVQQGDLFHKVTAKADISIVAQAKNGQQRVKNYRATYHIKGSFSATNEKISDAINSVLSDVIADMAQDVTITYFIKQNAR</sequence>
<reference evidence="2 3" key="1">
    <citation type="submission" date="2020-06" db="EMBL/GenBank/DDBJ databases">
        <title>The genome sequence of Candidatus Regiella insecticola strain Tut.</title>
        <authorList>
            <person name="Nikoh N."/>
            <person name="Tsuchida T."/>
            <person name="Koga R."/>
            <person name="Oshima K."/>
            <person name="Hattori M."/>
            <person name="Fukatsu T."/>
        </authorList>
    </citation>
    <scope>NUCLEOTIDE SEQUENCE [LARGE SCALE GENOMIC DNA]</scope>
    <source>
        <strain evidence="2 3">Tut</strain>
    </source>
</reference>
<keyword evidence="1" id="KW-0732">Signal</keyword>
<protein>
    <submittedName>
        <fullName evidence="2">Putative lipoprotein</fullName>
    </submittedName>
</protein>
<gene>
    <name evidence="2" type="primary">yajG</name>
    <name evidence="2" type="ORF">RINTU1_22750</name>
</gene>
<keyword evidence="2" id="KW-0449">Lipoprotein</keyword>
<evidence type="ECO:0000256" key="1">
    <source>
        <dbReference type="SAM" id="SignalP"/>
    </source>
</evidence>
<evidence type="ECO:0000313" key="3">
    <source>
        <dbReference type="Proteomes" id="UP000504714"/>
    </source>
</evidence>
<dbReference type="EMBL" id="BLXO01000004">
    <property type="protein sequence ID" value="GFN46585.1"/>
    <property type="molecule type" value="Genomic_DNA"/>
</dbReference>
<proteinExistence type="predicted"/>
<dbReference type="AlphaFoldDB" id="A0A6L2ZQD5"/>
<dbReference type="NCBIfam" id="NF008637">
    <property type="entry name" value="PRK11627.1"/>
    <property type="match status" value="1"/>
</dbReference>
<organism evidence="2 3">
    <name type="scientific">Candidatus Regiella insecticola</name>
    <dbReference type="NCBI Taxonomy" id="138073"/>
    <lineage>
        <taxon>Bacteria</taxon>
        <taxon>Pseudomonadati</taxon>
        <taxon>Pseudomonadota</taxon>
        <taxon>Gammaproteobacteria</taxon>
        <taxon>Enterobacterales</taxon>
        <taxon>Enterobacteriaceae</taxon>
        <taxon>aphid secondary symbionts</taxon>
        <taxon>Candidatus Regiella</taxon>
    </lineage>
</organism>
<feature type="chain" id="PRO_5026883736" evidence="1">
    <location>
        <begin position="22"/>
        <end position="195"/>
    </location>
</feature>
<accession>A0A6L2ZQD5</accession>
<comment type="caution">
    <text evidence="2">The sequence shown here is derived from an EMBL/GenBank/DDBJ whole genome shotgun (WGS) entry which is preliminary data.</text>
</comment>
<dbReference type="Proteomes" id="UP000504714">
    <property type="component" value="Unassembled WGS sequence"/>
</dbReference>
<dbReference type="PROSITE" id="PS51257">
    <property type="entry name" value="PROKAR_LIPOPROTEIN"/>
    <property type="match status" value="1"/>
</dbReference>
<feature type="signal peptide" evidence="1">
    <location>
        <begin position="1"/>
        <end position="21"/>
    </location>
</feature>
<evidence type="ECO:0000313" key="2">
    <source>
        <dbReference type="EMBL" id="GFN46585.1"/>
    </source>
</evidence>
<dbReference type="Pfam" id="PF03923">
    <property type="entry name" value="Lipoprotein_16"/>
    <property type="match status" value="1"/>
</dbReference>
<dbReference type="InterPro" id="IPR005619">
    <property type="entry name" value="Uncharacterised_YajG"/>
</dbReference>
<name>A0A6L2ZQD5_9ENTR</name>